<sequence length="353" mass="37101">MARRQQLIVIFIRQLIAGVVILDYGIKSMAEDVFAPAQVPNCLAGIASAAHLSVFPCLHVHKANLDHRLSKILKKLFLVRRVEIHKRLRPLVRHQSLVRAQQAQPSLQVAEIHVVEFARGHDVVEGRHAGVTCVICAEVLQPLREIGVEGRVDVGRLAEIEDPVAELLAVGEAYGVGPGEDDHVLYGELLGGEEVDDRGDGHVGLGVVAVDAVGSGHEAVLAAEADPVVGPADHVDEVTGGRGDDVCAGDDAGALELEGGLDAGNGVEAVAGEVDVGVMVALRLVEGVGGDEEGGVAAFQHAVVEEEAEDCGGRCRGRNLLVGHDLLDDVVEFGACFFVVVFGEMGFCCGGEE</sequence>
<keyword evidence="1" id="KW-1133">Transmembrane helix</keyword>
<comment type="caution">
    <text evidence="2">The sequence shown here is derived from an EMBL/GenBank/DDBJ whole genome shotgun (WGS) entry which is preliminary data.</text>
</comment>
<organism evidence="2 3">
    <name type="scientific">Prunus dulcis</name>
    <name type="common">Almond</name>
    <name type="synonym">Amygdalus dulcis</name>
    <dbReference type="NCBI Taxonomy" id="3755"/>
    <lineage>
        <taxon>Eukaryota</taxon>
        <taxon>Viridiplantae</taxon>
        <taxon>Streptophyta</taxon>
        <taxon>Embryophyta</taxon>
        <taxon>Tracheophyta</taxon>
        <taxon>Spermatophyta</taxon>
        <taxon>Magnoliopsida</taxon>
        <taxon>eudicotyledons</taxon>
        <taxon>Gunneridae</taxon>
        <taxon>Pentapetalae</taxon>
        <taxon>rosids</taxon>
        <taxon>fabids</taxon>
        <taxon>Rosales</taxon>
        <taxon>Rosaceae</taxon>
        <taxon>Amygdaloideae</taxon>
        <taxon>Amygdaleae</taxon>
        <taxon>Prunus</taxon>
    </lineage>
</organism>
<dbReference type="EMBL" id="JAJFAZ020000001">
    <property type="protein sequence ID" value="KAI5352477.1"/>
    <property type="molecule type" value="Genomic_DNA"/>
</dbReference>
<protein>
    <submittedName>
        <fullName evidence="2">Uncharacterized protein</fullName>
    </submittedName>
</protein>
<keyword evidence="3" id="KW-1185">Reference proteome</keyword>
<evidence type="ECO:0000313" key="3">
    <source>
        <dbReference type="Proteomes" id="UP001054821"/>
    </source>
</evidence>
<evidence type="ECO:0000313" key="2">
    <source>
        <dbReference type="EMBL" id="KAI5352477.1"/>
    </source>
</evidence>
<keyword evidence="1" id="KW-0812">Transmembrane</keyword>
<keyword evidence="1" id="KW-0472">Membrane</keyword>
<evidence type="ECO:0000256" key="1">
    <source>
        <dbReference type="SAM" id="Phobius"/>
    </source>
</evidence>
<dbReference type="AlphaFoldDB" id="A0AAD4ZQJ1"/>
<reference evidence="2 3" key="1">
    <citation type="journal article" date="2022" name="G3 (Bethesda)">
        <title>Whole-genome sequence and methylome profiling of the almond [Prunus dulcis (Mill.) D.A. Webb] cultivar 'Nonpareil'.</title>
        <authorList>
            <person name="D'Amico-Willman K.M."/>
            <person name="Ouma W.Z."/>
            <person name="Meulia T."/>
            <person name="Sideli G.M."/>
            <person name="Gradziel T.M."/>
            <person name="Fresnedo-Ramirez J."/>
        </authorList>
    </citation>
    <scope>NUCLEOTIDE SEQUENCE [LARGE SCALE GENOMIC DNA]</scope>
    <source>
        <strain evidence="2">Clone GOH B32 T37-40</strain>
    </source>
</reference>
<accession>A0AAD4ZQJ1</accession>
<name>A0AAD4ZQJ1_PRUDU</name>
<gene>
    <name evidence="2" type="ORF">L3X38_005368</name>
</gene>
<feature type="transmembrane region" description="Helical" evidence="1">
    <location>
        <begin position="7"/>
        <end position="26"/>
    </location>
</feature>
<dbReference type="Proteomes" id="UP001054821">
    <property type="component" value="Chromosome 1"/>
</dbReference>
<proteinExistence type="predicted"/>